<evidence type="ECO:0000313" key="1">
    <source>
        <dbReference type="EMBL" id="KIN94308.1"/>
    </source>
</evidence>
<dbReference type="HOGENOM" id="CLU_154731_1_0_1"/>
<gene>
    <name evidence="1" type="ORF">M404DRAFT_80154</name>
</gene>
<reference evidence="2" key="2">
    <citation type="submission" date="2015-01" db="EMBL/GenBank/DDBJ databases">
        <title>Evolutionary Origins and Diversification of the Mycorrhizal Mutualists.</title>
        <authorList>
            <consortium name="DOE Joint Genome Institute"/>
            <consortium name="Mycorrhizal Genomics Consortium"/>
            <person name="Kohler A."/>
            <person name="Kuo A."/>
            <person name="Nagy L.G."/>
            <person name="Floudas D."/>
            <person name="Copeland A."/>
            <person name="Barry K.W."/>
            <person name="Cichocki N."/>
            <person name="Veneault-Fourrey C."/>
            <person name="LaButti K."/>
            <person name="Lindquist E.A."/>
            <person name="Lipzen A."/>
            <person name="Lundell T."/>
            <person name="Morin E."/>
            <person name="Murat C."/>
            <person name="Riley R."/>
            <person name="Ohm R."/>
            <person name="Sun H."/>
            <person name="Tunlid A."/>
            <person name="Henrissat B."/>
            <person name="Grigoriev I.V."/>
            <person name="Hibbett D.S."/>
            <person name="Martin F."/>
        </authorList>
    </citation>
    <scope>NUCLEOTIDE SEQUENCE [LARGE SCALE GENOMIC DNA]</scope>
    <source>
        <strain evidence="2">Marx 270</strain>
    </source>
</reference>
<evidence type="ECO:0000313" key="2">
    <source>
        <dbReference type="Proteomes" id="UP000054217"/>
    </source>
</evidence>
<feature type="non-terminal residue" evidence="1">
    <location>
        <position position="58"/>
    </location>
</feature>
<proteinExistence type="predicted"/>
<dbReference type="OrthoDB" id="391988at2759"/>
<protein>
    <submittedName>
        <fullName evidence="1">Uncharacterized protein</fullName>
    </submittedName>
</protein>
<reference evidence="1 2" key="1">
    <citation type="submission" date="2014-04" db="EMBL/GenBank/DDBJ databases">
        <authorList>
            <consortium name="DOE Joint Genome Institute"/>
            <person name="Kuo A."/>
            <person name="Kohler A."/>
            <person name="Costa M.D."/>
            <person name="Nagy L.G."/>
            <person name="Floudas D."/>
            <person name="Copeland A."/>
            <person name="Barry K.W."/>
            <person name="Cichocki N."/>
            <person name="Veneault-Fourrey C."/>
            <person name="LaButti K."/>
            <person name="Lindquist E.A."/>
            <person name="Lipzen A."/>
            <person name="Lundell T."/>
            <person name="Morin E."/>
            <person name="Murat C."/>
            <person name="Sun H."/>
            <person name="Tunlid A."/>
            <person name="Henrissat B."/>
            <person name="Grigoriev I.V."/>
            <person name="Hibbett D.S."/>
            <person name="Martin F."/>
            <person name="Nordberg H.P."/>
            <person name="Cantor M.N."/>
            <person name="Hua S.X."/>
        </authorList>
    </citation>
    <scope>NUCLEOTIDE SEQUENCE [LARGE SCALE GENOMIC DNA]</scope>
    <source>
        <strain evidence="1 2">Marx 270</strain>
    </source>
</reference>
<dbReference type="InParanoid" id="A0A0C3NFP0"/>
<organism evidence="1 2">
    <name type="scientific">Pisolithus tinctorius Marx 270</name>
    <dbReference type="NCBI Taxonomy" id="870435"/>
    <lineage>
        <taxon>Eukaryota</taxon>
        <taxon>Fungi</taxon>
        <taxon>Dikarya</taxon>
        <taxon>Basidiomycota</taxon>
        <taxon>Agaricomycotina</taxon>
        <taxon>Agaricomycetes</taxon>
        <taxon>Agaricomycetidae</taxon>
        <taxon>Boletales</taxon>
        <taxon>Sclerodermatineae</taxon>
        <taxon>Pisolithaceae</taxon>
        <taxon>Pisolithus</taxon>
    </lineage>
</organism>
<dbReference type="AlphaFoldDB" id="A0A0C3NFP0"/>
<sequence length="58" mass="6582">KPGEADIEQEFTSPENDQLILHVSEGFEVGDAGNYETLKSFIVKRKKEPKIKDQLHVV</sequence>
<dbReference type="Proteomes" id="UP000054217">
    <property type="component" value="Unassembled WGS sequence"/>
</dbReference>
<dbReference type="EMBL" id="KN832103">
    <property type="protein sequence ID" value="KIN94308.1"/>
    <property type="molecule type" value="Genomic_DNA"/>
</dbReference>
<feature type="non-terminal residue" evidence="1">
    <location>
        <position position="1"/>
    </location>
</feature>
<keyword evidence="2" id="KW-1185">Reference proteome</keyword>
<accession>A0A0C3NFP0</accession>
<name>A0A0C3NFP0_PISTI</name>